<evidence type="ECO:0000256" key="2">
    <source>
        <dbReference type="ARBA" id="ARBA00022801"/>
    </source>
</evidence>
<organism evidence="11 12">
    <name type="scientific">Riccia sorocarpa</name>
    <dbReference type="NCBI Taxonomy" id="122646"/>
    <lineage>
        <taxon>Eukaryota</taxon>
        <taxon>Viridiplantae</taxon>
        <taxon>Streptophyta</taxon>
        <taxon>Embryophyta</taxon>
        <taxon>Marchantiophyta</taxon>
        <taxon>Marchantiopsida</taxon>
        <taxon>Marchantiidae</taxon>
        <taxon>Marchantiales</taxon>
        <taxon>Ricciaceae</taxon>
        <taxon>Riccia</taxon>
    </lineage>
</organism>
<comment type="PTM">
    <text evidence="9">Contains at least one intrachain disulfide bond essential for its enzymatic activity.</text>
</comment>
<reference evidence="11 12" key="1">
    <citation type="submission" date="2024-09" db="EMBL/GenBank/DDBJ databases">
        <title>Chromosome-scale assembly of Riccia sorocarpa.</title>
        <authorList>
            <person name="Paukszto L."/>
        </authorList>
    </citation>
    <scope>NUCLEOTIDE SEQUENCE [LARGE SCALE GENOMIC DNA]</scope>
    <source>
        <strain evidence="11">LP-2024</strain>
        <tissue evidence="11">Aerial parts of the thallus</tissue>
    </source>
</reference>
<feature type="active site" description="Nucleophile" evidence="6">
    <location>
        <position position="102"/>
    </location>
</feature>
<accession>A0ABD3I2G7</accession>
<dbReference type="InterPro" id="IPR013320">
    <property type="entry name" value="ConA-like_dom_sf"/>
</dbReference>
<feature type="chain" id="PRO_5044526891" description="Xyloglucan endotransglucosylase/hydrolase" evidence="9">
    <location>
        <begin position="27"/>
        <end position="291"/>
    </location>
</feature>
<keyword evidence="9" id="KW-0052">Apoplast</keyword>
<dbReference type="InterPro" id="IPR016455">
    <property type="entry name" value="XTH"/>
</dbReference>
<keyword evidence="9" id="KW-0732">Signal</keyword>
<feature type="signal peptide" evidence="9">
    <location>
        <begin position="1"/>
        <end position="26"/>
    </location>
</feature>
<dbReference type="InterPro" id="IPR010713">
    <property type="entry name" value="XET_C"/>
</dbReference>
<comment type="function">
    <text evidence="9">Catalyzes xyloglucan endohydrolysis (XEH) and/or endotransglycosylation (XET). Cleaves and religates xyloglucan polymers, an essential constituent of the primary cell wall, and thereby participates in cell wall construction of growing tissues.</text>
</comment>
<keyword evidence="9" id="KW-0134">Cell wall</keyword>
<comment type="similarity">
    <text evidence="9">Belongs to the glycosyl hydrolase 16 family.</text>
</comment>
<keyword evidence="3" id="KW-1015">Disulfide bond</keyword>
<feature type="glycosylation site" description="N-linked (GlcNAc...) asparagine" evidence="7">
    <location>
        <position position="110"/>
    </location>
</feature>
<dbReference type="PROSITE" id="PS01034">
    <property type="entry name" value="GH16_1"/>
    <property type="match status" value="1"/>
</dbReference>
<feature type="domain" description="GH16" evidence="10">
    <location>
        <begin position="1"/>
        <end position="217"/>
    </location>
</feature>
<dbReference type="InterPro" id="IPR000757">
    <property type="entry name" value="Beta-glucanase-like"/>
</dbReference>
<evidence type="ECO:0000256" key="3">
    <source>
        <dbReference type="ARBA" id="ARBA00023157"/>
    </source>
</evidence>
<keyword evidence="9" id="KW-0961">Cell wall biogenesis/degradation</keyword>
<evidence type="ECO:0000256" key="5">
    <source>
        <dbReference type="ARBA" id="ARBA00023295"/>
    </source>
</evidence>
<evidence type="ECO:0000256" key="1">
    <source>
        <dbReference type="ARBA" id="ARBA00022679"/>
    </source>
</evidence>
<name>A0ABD3I2G7_9MARC</name>
<protein>
    <recommendedName>
        <fullName evidence="9">Xyloglucan endotransglucosylase/hydrolase</fullName>
        <ecNumber evidence="9">2.4.1.207</ecNumber>
    </recommendedName>
</protein>
<keyword evidence="5 9" id="KW-0326">Glycosidase</keyword>
<dbReference type="SUPFAM" id="SSF49899">
    <property type="entry name" value="Concanavalin A-like lectins/glucanases"/>
    <property type="match status" value="1"/>
</dbReference>
<dbReference type="EC" id="2.4.1.207" evidence="9"/>
<dbReference type="Pfam" id="PF06955">
    <property type="entry name" value="XET_C"/>
    <property type="match status" value="1"/>
</dbReference>
<dbReference type="Gene3D" id="2.60.120.200">
    <property type="match status" value="1"/>
</dbReference>
<sequence length="291" mass="32564">MGMFGSRSRVLLGCFMFILSLGQSLAAFSDQFTAVWTPAHIVPDDATNEVKLILNQDAGAQFASINSFLYGSFSAKMKLIPGNSAGTACTLYLTSYDDNHDEIDIEFLGNETGQPYVLQTNLFTNGVGGREQRTYLWFDPTTDFHNYSVIWNHQQITWLVDDTPIRIYKNIENELPNSYLKSQPMVLAASVFDASSWATRGGAVPTNWANAPFEVNYKDTSLEACAVLNNDVSACTSNYEGNWWESVDKQSLSSAQVTQLRNVQHMYMIYDYCTDPTRYPTPPTECAHNTP</sequence>
<comment type="subcellular location">
    <subcellularLocation>
        <location evidence="9">Secreted</location>
        <location evidence="9">Cell wall</location>
    </subcellularLocation>
    <subcellularLocation>
        <location evidence="9">Secreted</location>
        <location evidence="9">Extracellular space</location>
        <location evidence="9">Apoplast</location>
    </subcellularLocation>
</comment>
<proteinExistence type="inferred from homology"/>
<dbReference type="PIRSF" id="PIRSF005604">
    <property type="entry name" value="XET"/>
    <property type="match status" value="1"/>
</dbReference>
<keyword evidence="4" id="KW-0325">Glycoprotein</keyword>
<dbReference type="Pfam" id="PF00722">
    <property type="entry name" value="Glyco_hydro_16"/>
    <property type="match status" value="1"/>
</dbReference>
<dbReference type="CDD" id="cd02176">
    <property type="entry name" value="GH16_XET"/>
    <property type="match status" value="1"/>
</dbReference>
<feature type="active site" description="Proton donor" evidence="8">
    <location>
        <position position="106"/>
    </location>
</feature>
<dbReference type="GO" id="GO:0048046">
    <property type="term" value="C:apoplast"/>
    <property type="evidence" value="ECO:0007669"/>
    <property type="project" value="UniProtKB-SubCell"/>
</dbReference>
<dbReference type="EMBL" id="JBJQOH010000002">
    <property type="protein sequence ID" value="KAL3696560.1"/>
    <property type="molecule type" value="Genomic_DNA"/>
</dbReference>
<dbReference type="Proteomes" id="UP001633002">
    <property type="component" value="Unassembled WGS sequence"/>
</dbReference>
<evidence type="ECO:0000256" key="6">
    <source>
        <dbReference type="PIRSR" id="PIRSR005604-1"/>
    </source>
</evidence>
<dbReference type="PANTHER" id="PTHR31062">
    <property type="entry name" value="XYLOGLUCAN ENDOTRANSGLUCOSYLASE/HYDROLASE PROTEIN 8-RELATED"/>
    <property type="match status" value="1"/>
</dbReference>
<dbReference type="GO" id="GO:0071555">
    <property type="term" value="P:cell wall organization"/>
    <property type="evidence" value="ECO:0007669"/>
    <property type="project" value="UniProtKB-KW"/>
</dbReference>
<evidence type="ECO:0000256" key="7">
    <source>
        <dbReference type="PIRSR" id="PIRSR005604-2"/>
    </source>
</evidence>
<evidence type="ECO:0000256" key="8">
    <source>
        <dbReference type="PIRSR" id="PIRSR608264-1"/>
    </source>
</evidence>
<evidence type="ECO:0000313" key="11">
    <source>
        <dbReference type="EMBL" id="KAL3696560.1"/>
    </source>
</evidence>
<feature type="active site" description="Nucleophile" evidence="6">
    <location>
        <position position="106"/>
    </location>
</feature>
<dbReference type="AlphaFoldDB" id="A0ABD3I2G7"/>
<keyword evidence="12" id="KW-1185">Reference proteome</keyword>
<evidence type="ECO:0000256" key="9">
    <source>
        <dbReference type="RuleBase" id="RU361120"/>
    </source>
</evidence>
<keyword evidence="1 9" id="KW-0808">Transferase</keyword>
<dbReference type="InterPro" id="IPR044791">
    <property type="entry name" value="Beta-glucanase/XTH"/>
</dbReference>
<evidence type="ECO:0000256" key="4">
    <source>
        <dbReference type="ARBA" id="ARBA00023180"/>
    </source>
</evidence>
<dbReference type="PRINTS" id="PR00737">
    <property type="entry name" value="GLHYDRLASE16"/>
</dbReference>
<dbReference type="PROSITE" id="PS51762">
    <property type="entry name" value="GH16_2"/>
    <property type="match status" value="1"/>
</dbReference>
<dbReference type="GO" id="GO:0016798">
    <property type="term" value="F:hydrolase activity, acting on glycosyl bonds"/>
    <property type="evidence" value="ECO:0007669"/>
    <property type="project" value="UniProtKB-KW"/>
</dbReference>
<evidence type="ECO:0000313" key="12">
    <source>
        <dbReference type="Proteomes" id="UP001633002"/>
    </source>
</evidence>
<comment type="caution">
    <text evidence="11">The sequence shown here is derived from an EMBL/GenBank/DDBJ whole genome shotgun (WGS) entry which is preliminary data.</text>
</comment>
<dbReference type="InterPro" id="IPR008263">
    <property type="entry name" value="GH16_AS"/>
</dbReference>
<keyword evidence="9" id="KW-0964">Secreted</keyword>
<evidence type="ECO:0000259" key="10">
    <source>
        <dbReference type="PROSITE" id="PS51762"/>
    </source>
</evidence>
<keyword evidence="2 9" id="KW-0378">Hydrolase</keyword>
<gene>
    <name evidence="11" type="ORF">R1sor_010636</name>
</gene>
<dbReference type="InterPro" id="IPR008264">
    <property type="entry name" value="Beta_glucanase"/>
</dbReference>
<dbReference type="GO" id="GO:0016762">
    <property type="term" value="F:xyloglucan:xyloglucosyl transferase activity"/>
    <property type="evidence" value="ECO:0007669"/>
    <property type="project" value="UniProtKB-EC"/>
</dbReference>